<dbReference type="EMBL" id="MLJW01003233">
    <property type="protein sequence ID" value="OIQ72530.1"/>
    <property type="molecule type" value="Genomic_DNA"/>
</dbReference>
<gene>
    <name evidence="1" type="ORF">GALL_458440</name>
</gene>
<protein>
    <submittedName>
        <fullName evidence="1">Uncharacterized protein</fullName>
    </submittedName>
</protein>
<dbReference type="AlphaFoldDB" id="A0A1J5PN18"/>
<sequence length="170" mass="18472">MVVNPFKTSGLKVQLVQRRGGTVQRIEIAHQSLHAGVGRVVEHMPVQAVLVIPFALLGEFAAHEHQFLARMGPHEAVIGAQVGEFLITLPRHFGDHAALAVDDLVMADRQDVILAPRVVQREGHLVVMVLAVDRVFFDVAKAVVHPAHVPLVAKAKAAVVDGARHARERS</sequence>
<accession>A0A1J5PN18</accession>
<evidence type="ECO:0000313" key="1">
    <source>
        <dbReference type="EMBL" id="OIQ72530.1"/>
    </source>
</evidence>
<organism evidence="1">
    <name type="scientific">mine drainage metagenome</name>
    <dbReference type="NCBI Taxonomy" id="410659"/>
    <lineage>
        <taxon>unclassified sequences</taxon>
        <taxon>metagenomes</taxon>
        <taxon>ecological metagenomes</taxon>
    </lineage>
</organism>
<comment type="caution">
    <text evidence="1">The sequence shown here is derived from an EMBL/GenBank/DDBJ whole genome shotgun (WGS) entry which is preliminary data.</text>
</comment>
<proteinExistence type="predicted"/>
<reference evidence="1" key="1">
    <citation type="submission" date="2016-10" db="EMBL/GenBank/DDBJ databases">
        <title>Sequence of Gallionella enrichment culture.</title>
        <authorList>
            <person name="Poehlein A."/>
            <person name="Muehling M."/>
            <person name="Daniel R."/>
        </authorList>
    </citation>
    <scope>NUCLEOTIDE SEQUENCE</scope>
</reference>
<name>A0A1J5PN18_9ZZZZ</name>